<evidence type="ECO:0000256" key="1">
    <source>
        <dbReference type="SAM" id="MobiDB-lite"/>
    </source>
</evidence>
<evidence type="ECO:0000313" key="4">
    <source>
        <dbReference type="Proteomes" id="UP000001517"/>
    </source>
</evidence>
<feature type="compositionally biased region" description="Acidic residues" evidence="1">
    <location>
        <begin position="48"/>
        <end position="63"/>
    </location>
</feature>
<gene>
    <name evidence="3" type="ordered locus">GALLO_0878</name>
</gene>
<feature type="region of interest" description="Disordered" evidence="1">
    <location>
        <begin position="40"/>
        <end position="80"/>
    </location>
</feature>
<dbReference type="RefSeq" id="WP_012961822.1">
    <property type="nucleotide sequence ID" value="NC_013798.1"/>
</dbReference>
<proteinExistence type="predicted"/>
<keyword evidence="2" id="KW-0812">Transmembrane</keyword>
<organism evidence="3 4">
    <name type="scientific">Streptococcus gallolyticus (strain UCN34)</name>
    <dbReference type="NCBI Taxonomy" id="637909"/>
    <lineage>
        <taxon>Bacteria</taxon>
        <taxon>Bacillati</taxon>
        <taxon>Bacillota</taxon>
        <taxon>Bacilli</taxon>
        <taxon>Lactobacillales</taxon>
        <taxon>Streptococcaceae</taxon>
        <taxon>Streptococcus</taxon>
    </lineage>
</organism>
<evidence type="ECO:0000256" key="2">
    <source>
        <dbReference type="SAM" id="Phobius"/>
    </source>
</evidence>
<keyword evidence="2" id="KW-1133">Transmembrane helix</keyword>
<dbReference type="EMBL" id="FN597254">
    <property type="protein sequence ID" value="CBI13370.1"/>
    <property type="molecule type" value="Genomic_DNA"/>
</dbReference>
<evidence type="ECO:0000313" key="3">
    <source>
        <dbReference type="EMBL" id="CBI13370.1"/>
    </source>
</evidence>
<feature type="transmembrane region" description="Helical" evidence="2">
    <location>
        <begin position="12"/>
        <end position="30"/>
    </location>
</feature>
<sequence>MEKKNEGAVRNLIALLLVIFALVIGASVIGDLMHEKSSSTAVVVSSSDSDDEEDYDYDDDDDYSSSSSSYSSSSSSSSSSSYSYYSSSSEFNPADYEVPDFNTWNHDQLEYGKKVQITGKVLQNMKDGYSYYIRLAMDDDYDKVVLIDIASYDYDDIIAEDDNVTFYGTAEGLTSYESTWGKEVTLPSMSSEKYTVNSYGN</sequence>
<dbReference type="AlphaFoldDB" id="A0AA36JX98"/>
<protein>
    <submittedName>
        <fullName evidence="3">Conserved serine rich protein</fullName>
    </submittedName>
</protein>
<accession>A0AA36JX98</accession>
<dbReference type="Proteomes" id="UP000001517">
    <property type="component" value="Chromosome"/>
</dbReference>
<name>A0AA36JX98_STRG3</name>
<reference evidence="3 4" key="1">
    <citation type="journal article" date="2010" name="J. Bacteriol.">
        <title>Genome sequence of Streptococcus gallolyticus: insights into its adaptation to the bovine rumen and its ability to cause endocarditis.</title>
        <authorList>
            <person name="Rusniok C."/>
            <person name="Couve E."/>
            <person name="Da Cunha V."/>
            <person name="El Gana R."/>
            <person name="Zidane N."/>
            <person name="Bouchier C."/>
            <person name="Poyart C."/>
            <person name="Leclercq R."/>
            <person name="Trieu-Cuot P."/>
            <person name="Glaser P."/>
        </authorList>
    </citation>
    <scope>NUCLEOTIDE SEQUENCE [LARGE SCALE GENOMIC DNA]</scope>
    <source>
        <strain evidence="3 4">UCN34</strain>
    </source>
</reference>
<dbReference type="KEGG" id="sga:GALLO_0878"/>
<keyword evidence="2" id="KW-0472">Membrane</keyword>
<feature type="compositionally biased region" description="Low complexity" evidence="1">
    <location>
        <begin position="64"/>
        <end position="80"/>
    </location>
</feature>